<gene>
    <name evidence="13" type="primary">hisC</name>
</gene>
<dbReference type="InterPro" id="IPR005861">
    <property type="entry name" value="HisP_aminotrans"/>
</dbReference>
<dbReference type="InterPro" id="IPR015424">
    <property type="entry name" value="PyrdxlP-dep_Trfase"/>
</dbReference>
<evidence type="ECO:0000256" key="10">
    <source>
        <dbReference type="ARBA" id="ARBA00047481"/>
    </source>
</evidence>
<keyword evidence="5 13" id="KW-0032">Aminotransferase</keyword>
<dbReference type="InterPro" id="IPR004839">
    <property type="entry name" value="Aminotransferase_I/II_large"/>
</dbReference>
<comment type="catalytic activity">
    <reaction evidence="10">
        <text>L-histidinol phosphate + 2-oxoglutarate = 3-(imidazol-4-yl)-2-oxopropyl phosphate + L-glutamate</text>
        <dbReference type="Rhea" id="RHEA:23744"/>
        <dbReference type="ChEBI" id="CHEBI:16810"/>
        <dbReference type="ChEBI" id="CHEBI:29985"/>
        <dbReference type="ChEBI" id="CHEBI:57766"/>
        <dbReference type="ChEBI" id="CHEBI:57980"/>
        <dbReference type="EC" id="2.6.1.9"/>
    </reaction>
</comment>
<evidence type="ECO:0000256" key="9">
    <source>
        <dbReference type="ARBA" id="ARBA00023102"/>
    </source>
</evidence>
<feature type="domain" description="Aminotransferase class I/classII large" evidence="12">
    <location>
        <begin position="35"/>
        <end position="356"/>
    </location>
</feature>
<dbReference type="Gene3D" id="3.90.1150.10">
    <property type="entry name" value="Aspartate Aminotransferase, domain 1"/>
    <property type="match status" value="1"/>
</dbReference>
<proteinExistence type="inferred from homology"/>
<evidence type="ECO:0000256" key="3">
    <source>
        <dbReference type="ARBA" id="ARBA00007970"/>
    </source>
</evidence>
<dbReference type="NCBIfam" id="TIGR01141">
    <property type="entry name" value="hisC"/>
    <property type="match status" value="1"/>
</dbReference>
<comment type="cofactor">
    <cofactor evidence="1 11">
        <name>pyridoxal 5'-phosphate</name>
        <dbReference type="ChEBI" id="CHEBI:597326"/>
    </cofactor>
</comment>
<protein>
    <recommendedName>
        <fullName evidence="4">histidinol-phosphate transaminase</fullName>
        <ecNumber evidence="4">2.6.1.9</ecNumber>
    </recommendedName>
</protein>
<reference evidence="13" key="1">
    <citation type="journal article" date="2014" name="Genome Biol. Evol.">
        <title>Pangenome evidence for extensive interdomain horizontal transfer affecting lineage core and shell genes in uncultured planktonic thaumarchaeota and euryarchaeota.</title>
        <authorList>
            <person name="Deschamps P."/>
            <person name="Zivanovic Y."/>
            <person name="Moreira D."/>
            <person name="Rodriguez-Valera F."/>
            <person name="Lopez-Garcia P."/>
        </authorList>
    </citation>
    <scope>NUCLEOTIDE SEQUENCE</scope>
</reference>
<keyword evidence="7 13" id="KW-0808">Transferase</keyword>
<dbReference type="GO" id="GO:0000105">
    <property type="term" value="P:L-histidine biosynthetic process"/>
    <property type="evidence" value="ECO:0007669"/>
    <property type="project" value="UniProtKB-KW"/>
</dbReference>
<dbReference type="PANTHER" id="PTHR43643:SF6">
    <property type="entry name" value="HISTIDINOL-PHOSPHATE AMINOTRANSFERASE"/>
    <property type="match status" value="1"/>
</dbReference>
<evidence type="ECO:0000313" key="13">
    <source>
        <dbReference type="EMBL" id="AIE98700.1"/>
    </source>
</evidence>
<dbReference type="Pfam" id="PF00155">
    <property type="entry name" value="Aminotran_1_2"/>
    <property type="match status" value="1"/>
</dbReference>
<organism evidence="13">
    <name type="scientific">uncultured marine thaumarchaeote KM3_06_C02</name>
    <dbReference type="NCBI Taxonomy" id="1455976"/>
    <lineage>
        <taxon>Archaea</taxon>
        <taxon>Nitrososphaerota</taxon>
        <taxon>environmental samples</taxon>
    </lineage>
</organism>
<comment type="pathway">
    <text evidence="2">Amino-acid biosynthesis; L-histidine biosynthesis; L-histidine from 5-phospho-alpha-D-ribose 1-diphosphate: step 7/9.</text>
</comment>
<dbReference type="InterPro" id="IPR050106">
    <property type="entry name" value="HistidinolP_aminotransfase"/>
</dbReference>
<evidence type="ECO:0000256" key="7">
    <source>
        <dbReference type="ARBA" id="ARBA00022679"/>
    </source>
</evidence>
<keyword evidence="8 11" id="KW-0663">Pyridoxal phosphate</keyword>
<accession>A0A075G3R6</accession>
<dbReference type="AlphaFoldDB" id="A0A075G3R6"/>
<dbReference type="GO" id="GO:0004400">
    <property type="term" value="F:histidinol-phosphate transaminase activity"/>
    <property type="evidence" value="ECO:0007669"/>
    <property type="project" value="UniProtKB-EC"/>
</dbReference>
<comment type="similarity">
    <text evidence="3">Belongs to the class-II pyridoxal-phosphate-dependent aminotransferase family. Histidinol-phosphate aminotransferase subfamily.</text>
</comment>
<evidence type="ECO:0000256" key="2">
    <source>
        <dbReference type="ARBA" id="ARBA00005011"/>
    </source>
</evidence>
<dbReference type="CDD" id="cd00609">
    <property type="entry name" value="AAT_like"/>
    <property type="match status" value="1"/>
</dbReference>
<name>A0A075G3R6_9ARCH</name>
<evidence type="ECO:0000256" key="5">
    <source>
        <dbReference type="ARBA" id="ARBA00022576"/>
    </source>
</evidence>
<dbReference type="GO" id="GO:0030170">
    <property type="term" value="F:pyridoxal phosphate binding"/>
    <property type="evidence" value="ECO:0007669"/>
    <property type="project" value="InterPro"/>
</dbReference>
<dbReference type="EC" id="2.6.1.9" evidence="4"/>
<dbReference type="Gene3D" id="3.40.640.10">
    <property type="entry name" value="Type I PLP-dependent aspartate aminotransferase-like (Major domain)"/>
    <property type="match status" value="1"/>
</dbReference>
<dbReference type="EMBL" id="KF900541">
    <property type="protein sequence ID" value="AIE98700.1"/>
    <property type="molecule type" value="Genomic_DNA"/>
</dbReference>
<dbReference type="InterPro" id="IPR001917">
    <property type="entry name" value="Aminotrans_II_pyridoxalP_BS"/>
</dbReference>
<sequence length="369" mass="41462">MYTSQMGIHTRELFRELEPYAWEPSNAQIAREVGLNPNQIRRFDTNTSPYPPEKWLSELSTNLQNFHVNNYPDTSYSELTRSIAEYAKTGTKNLVITNGADEGLDISVKTFIDSGCVGITSVPTYSYFSIVITLMGGKVIGVPRKEGFQDDIEKIISESKKNARMIFLCNPNNPTGNKVERDTVVNILENSECAVVVDEAYFEFSGNSLSDLITKYDNLIIIRTFSKAFSLAGVRVGYIIASENMVEALHKVRPPNSLSTLSLSLAKMALGDIDLMKSWVRDILKEKDRCLNIIRCTDGLETHVTETNFLLIKFNDADPSEIYKKLLEKGLVLRNMTGVPGLEKYLRFSVGLKRDNDSVLDLITKLSNK</sequence>
<dbReference type="PROSITE" id="PS00599">
    <property type="entry name" value="AA_TRANSFER_CLASS_2"/>
    <property type="match status" value="1"/>
</dbReference>
<dbReference type="InterPro" id="IPR015422">
    <property type="entry name" value="PyrdxlP-dep_Trfase_small"/>
</dbReference>
<evidence type="ECO:0000259" key="12">
    <source>
        <dbReference type="Pfam" id="PF00155"/>
    </source>
</evidence>
<dbReference type="PANTHER" id="PTHR43643">
    <property type="entry name" value="HISTIDINOL-PHOSPHATE AMINOTRANSFERASE 2"/>
    <property type="match status" value="1"/>
</dbReference>
<keyword evidence="6" id="KW-0028">Amino-acid biosynthesis</keyword>
<evidence type="ECO:0000256" key="8">
    <source>
        <dbReference type="ARBA" id="ARBA00022898"/>
    </source>
</evidence>
<keyword evidence="9" id="KW-0368">Histidine biosynthesis</keyword>
<evidence type="ECO:0000256" key="1">
    <source>
        <dbReference type="ARBA" id="ARBA00001933"/>
    </source>
</evidence>
<dbReference type="InterPro" id="IPR015421">
    <property type="entry name" value="PyrdxlP-dep_Trfase_major"/>
</dbReference>
<dbReference type="SUPFAM" id="SSF53383">
    <property type="entry name" value="PLP-dependent transferases"/>
    <property type="match status" value="1"/>
</dbReference>
<evidence type="ECO:0000256" key="11">
    <source>
        <dbReference type="RuleBase" id="RU003693"/>
    </source>
</evidence>
<evidence type="ECO:0000256" key="4">
    <source>
        <dbReference type="ARBA" id="ARBA00012748"/>
    </source>
</evidence>
<evidence type="ECO:0000256" key="6">
    <source>
        <dbReference type="ARBA" id="ARBA00022605"/>
    </source>
</evidence>